<sequence>CDGKGIHITDYASLGDLKSLVDNDMYAADYNVTDVNGAYIIKLVYPSVMTNILSQVVAAVHYLDETIQFRSNDLIKHFRPLSVIFLQPHKSMIVQLVKYCNPLSVIFLQ</sequence>
<dbReference type="AlphaFoldDB" id="X1CFM7"/>
<gene>
    <name evidence="1" type="ORF">S01H4_24100</name>
</gene>
<organism evidence="1">
    <name type="scientific">marine sediment metagenome</name>
    <dbReference type="NCBI Taxonomy" id="412755"/>
    <lineage>
        <taxon>unclassified sequences</taxon>
        <taxon>metagenomes</taxon>
        <taxon>ecological metagenomes</taxon>
    </lineage>
</organism>
<proteinExistence type="predicted"/>
<feature type="non-terminal residue" evidence="1">
    <location>
        <position position="1"/>
    </location>
</feature>
<protein>
    <submittedName>
        <fullName evidence="1">Uncharacterized protein</fullName>
    </submittedName>
</protein>
<reference evidence="1" key="1">
    <citation type="journal article" date="2014" name="Front. Microbiol.">
        <title>High frequency of phylogenetically diverse reductive dehalogenase-homologous genes in deep subseafloor sedimentary metagenomes.</title>
        <authorList>
            <person name="Kawai M."/>
            <person name="Futagami T."/>
            <person name="Toyoda A."/>
            <person name="Takaki Y."/>
            <person name="Nishi S."/>
            <person name="Hori S."/>
            <person name="Arai W."/>
            <person name="Tsubouchi T."/>
            <person name="Morono Y."/>
            <person name="Uchiyama I."/>
            <person name="Ito T."/>
            <person name="Fujiyama A."/>
            <person name="Inagaki F."/>
            <person name="Takami H."/>
        </authorList>
    </citation>
    <scope>NUCLEOTIDE SEQUENCE</scope>
    <source>
        <strain evidence="1">Expedition CK06-06</strain>
    </source>
</reference>
<comment type="caution">
    <text evidence="1">The sequence shown here is derived from an EMBL/GenBank/DDBJ whole genome shotgun (WGS) entry which is preliminary data.</text>
</comment>
<evidence type="ECO:0000313" key="1">
    <source>
        <dbReference type="EMBL" id="GAG83026.1"/>
    </source>
</evidence>
<dbReference type="EMBL" id="BART01011281">
    <property type="protein sequence ID" value="GAG83026.1"/>
    <property type="molecule type" value="Genomic_DNA"/>
</dbReference>
<name>X1CFM7_9ZZZZ</name>
<accession>X1CFM7</accession>